<keyword evidence="2" id="KW-1185">Reference proteome</keyword>
<keyword evidence="1" id="KW-0012">Acyltransferase</keyword>
<reference evidence="1" key="1">
    <citation type="journal article" date="2017" name="Nature">
        <title>The sunflower genome provides insights into oil metabolism, flowering and Asterid evolution.</title>
        <authorList>
            <person name="Badouin H."/>
            <person name="Gouzy J."/>
            <person name="Grassa C.J."/>
            <person name="Murat F."/>
            <person name="Staton S.E."/>
            <person name="Cottret L."/>
            <person name="Lelandais-Briere C."/>
            <person name="Owens G.L."/>
            <person name="Carrere S."/>
            <person name="Mayjonade B."/>
            <person name="Legrand L."/>
            <person name="Gill N."/>
            <person name="Kane N.C."/>
            <person name="Bowers J.E."/>
            <person name="Hubner S."/>
            <person name="Bellec A."/>
            <person name="Berard A."/>
            <person name="Berges H."/>
            <person name="Blanchet N."/>
            <person name="Boniface M.C."/>
            <person name="Brunel D."/>
            <person name="Catrice O."/>
            <person name="Chaidir N."/>
            <person name="Claudel C."/>
            <person name="Donnadieu C."/>
            <person name="Faraut T."/>
            <person name="Fievet G."/>
            <person name="Helmstetter N."/>
            <person name="King M."/>
            <person name="Knapp S.J."/>
            <person name="Lai Z."/>
            <person name="Le Paslier M.C."/>
            <person name="Lippi Y."/>
            <person name="Lorenzon L."/>
            <person name="Mandel J.R."/>
            <person name="Marage G."/>
            <person name="Marchand G."/>
            <person name="Marquand E."/>
            <person name="Bret-Mestries E."/>
            <person name="Morien E."/>
            <person name="Nambeesan S."/>
            <person name="Nguyen T."/>
            <person name="Pegot-Espagnet P."/>
            <person name="Pouilly N."/>
            <person name="Raftis F."/>
            <person name="Sallet E."/>
            <person name="Schiex T."/>
            <person name="Thomas J."/>
            <person name="Vandecasteele C."/>
            <person name="Vares D."/>
            <person name="Vear F."/>
            <person name="Vautrin S."/>
            <person name="Crespi M."/>
            <person name="Mangin B."/>
            <person name="Burke J.M."/>
            <person name="Salse J."/>
            <person name="Munos S."/>
            <person name="Vincourt P."/>
            <person name="Rieseberg L.H."/>
            <person name="Langlade N.B."/>
        </authorList>
    </citation>
    <scope>NUCLEOTIDE SEQUENCE</scope>
    <source>
        <tissue evidence="1">Leaves</tissue>
    </source>
</reference>
<dbReference type="EMBL" id="MNCJ02000329">
    <property type="protein sequence ID" value="KAF5769308.1"/>
    <property type="molecule type" value="Genomic_DNA"/>
</dbReference>
<dbReference type="Gramene" id="mRNA:HanXRQr2_Chr14g0646711">
    <property type="protein sequence ID" value="CDS:HanXRQr2_Chr14g0646711.1"/>
    <property type="gene ID" value="HanXRQr2_Chr14g0646711"/>
</dbReference>
<gene>
    <name evidence="1" type="ORF">HanXRQr2_Chr14g0646711</name>
</gene>
<dbReference type="Proteomes" id="UP000215914">
    <property type="component" value="Unassembled WGS sequence"/>
</dbReference>
<evidence type="ECO:0000313" key="1">
    <source>
        <dbReference type="EMBL" id="KAF5769308.1"/>
    </source>
</evidence>
<organism evidence="1 2">
    <name type="scientific">Helianthus annuus</name>
    <name type="common">Common sunflower</name>
    <dbReference type="NCBI Taxonomy" id="4232"/>
    <lineage>
        <taxon>Eukaryota</taxon>
        <taxon>Viridiplantae</taxon>
        <taxon>Streptophyta</taxon>
        <taxon>Embryophyta</taxon>
        <taxon>Tracheophyta</taxon>
        <taxon>Spermatophyta</taxon>
        <taxon>Magnoliopsida</taxon>
        <taxon>eudicotyledons</taxon>
        <taxon>Gunneridae</taxon>
        <taxon>Pentapetalae</taxon>
        <taxon>asterids</taxon>
        <taxon>campanulids</taxon>
        <taxon>Asterales</taxon>
        <taxon>Asteraceae</taxon>
        <taxon>Asteroideae</taxon>
        <taxon>Heliantheae alliance</taxon>
        <taxon>Heliantheae</taxon>
        <taxon>Helianthus</taxon>
    </lineage>
</organism>
<dbReference type="EC" id="2.3.1.82" evidence="1"/>
<comment type="caution">
    <text evidence="1">The sequence shown here is derived from an EMBL/GenBank/DDBJ whole genome shotgun (WGS) entry which is preliminary data.</text>
</comment>
<accession>A0A9K3E998</accession>
<keyword evidence="1" id="KW-0808">Transferase</keyword>
<sequence length="111" mass="12826">MGGVWCNIAGLQSKIQVDGIQLRRFFKSSVGNGLNTVFWLDPWIINEPLKDRFLKQWNFSNLSWIRNVGWLIGLSTWITVGFWSGSGADPYQQVKRLMSYWIYAACYTILS</sequence>
<dbReference type="GO" id="GO:0047663">
    <property type="term" value="F:aminoglycoside 6'-N-acetyltransferase activity"/>
    <property type="evidence" value="ECO:0007669"/>
    <property type="project" value="UniProtKB-EC"/>
</dbReference>
<dbReference type="AlphaFoldDB" id="A0A9K3E998"/>
<evidence type="ECO:0000313" key="2">
    <source>
        <dbReference type="Proteomes" id="UP000215914"/>
    </source>
</evidence>
<proteinExistence type="predicted"/>
<protein>
    <submittedName>
        <fullName evidence="1">Aminoglycoside 6'-N-acetyltransferase</fullName>
        <ecNumber evidence="1">2.3.1.82</ecNumber>
    </submittedName>
</protein>
<name>A0A9K3E998_HELAN</name>
<reference evidence="1" key="2">
    <citation type="submission" date="2020-06" db="EMBL/GenBank/DDBJ databases">
        <title>Helianthus annuus Genome sequencing and assembly Release 2.</title>
        <authorList>
            <person name="Gouzy J."/>
            <person name="Langlade N."/>
            <person name="Munos S."/>
        </authorList>
    </citation>
    <scope>NUCLEOTIDE SEQUENCE</scope>
    <source>
        <tissue evidence="1">Leaves</tissue>
    </source>
</reference>